<proteinExistence type="predicted"/>
<name>A0ABZ0J8E5_9BURK</name>
<keyword evidence="2" id="KW-1185">Reference proteome</keyword>
<evidence type="ECO:0000313" key="1">
    <source>
        <dbReference type="EMBL" id="WOO34163.1"/>
    </source>
</evidence>
<gene>
    <name evidence="1" type="ORF">P4826_08935</name>
</gene>
<dbReference type="RefSeq" id="WP_317703489.1">
    <property type="nucleotide sequence ID" value="NZ_CP136921.1"/>
</dbReference>
<dbReference type="EMBL" id="CP136921">
    <property type="protein sequence ID" value="WOO34163.1"/>
    <property type="molecule type" value="Genomic_DNA"/>
</dbReference>
<organism evidence="1 2">
    <name type="scientific">Diaphorobacter limosus</name>
    <dbReference type="NCBI Taxonomy" id="3036128"/>
    <lineage>
        <taxon>Bacteria</taxon>
        <taxon>Pseudomonadati</taxon>
        <taxon>Pseudomonadota</taxon>
        <taxon>Betaproteobacteria</taxon>
        <taxon>Burkholderiales</taxon>
        <taxon>Comamonadaceae</taxon>
        <taxon>Diaphorobacter</taxon>
    </lineage>
</organism>
<accession>A0ABZ0J8E5</accession>
<evidence type="ECO:0000313" key="2">
    <source>
        <dbReference type="Proteomes" id="UP001303211"/>
    </source>
</evidence>
<dbReference type="Proteomes" id="UP001303211">
    <property type="component" value="Chromosome"/>
</dbReference>
<reference evidence="1 2" key="1">
    <citation type="submission" date="2023-03" db="EMBL/GenBank/DDBJ databases">
        <title>Diaphorobacter basophil sp. nov., isolated from a sewage-treatment plant.</title>
        <authorList>
            <person name="Yang K."/>
        </authorList>
    </citation>
    <scope>NUCLEOTIDE SEQUENCE [LARGE SCALE GENOMIC DNA]</scope>
    <source>
        <strain evidence="1 2">Y-1</strain>
    </source>
</reference>
<sequence>MRAKLDEGFLQQFTGRLSLPFAGGANQQAAVKIVDDRGIEWLKVVKLPAG</sequence>
<protein>
    <submittedName>
        <fullName evidence="1">Uncharacterized protein</fullName>
    </submittedName>
</protein>